<evidence type="ECO:0000313" key="3">
    <source>
        <dbReference type="Proteomes" id="UP000054800"/>
    </source>
</evidence>
<name>A0A117MWN4_FUSNC</name>
<dbReference type="CDD" id="cd02696">
    <property type="entry name" value="MurNAc-LAA"/>
    <property type="match status" value="1"/>
</dbReference>
<dbReference type="Pfam" id="PF01520">
    <property type="entry name" value="Amidase_3"/>
    <property type="match status" value="1"/>
</dbReference>
<accession>A0A117MWN4</accession>
<dbReference type="GO" id="GO:0008745">
    <property type="term" value="F:N-acetylmuramoyl-L-alanine amidase activity"/>
    <property type="evidence" value="ECO:0007669"/>
    <property type="project" value="InterPro"/>
</dbReference>
<sequence>MKKFALVIGHNPRGKGAYSENLKLSEYNYWKNVCDEINEIDDSIDIYSREAKKYYIEEMKPVVAEINNHNYDLVLELHFNSSDNNQANGCECLIHSGNKITKEISKDFLLALNKEYKIRIRGVIEISNSKVRGGYGICNTKPDYILIEPFFGTNEESKKFEDVKKTAKFLVEFLKNI</sequence>
<evidence type="ECO:0000313" key="2">
    <source>
        <dbReference type="EMBL" id="KUL99825.1"/>
    </source>
</evidence>
<protein>
    <submittedName>
        <fullName evidence="2">N-acetylmuramoyl-L-alanine amidase</fullName>
    </submittedName>
</protein>
<proteinExistence type="predicted"/>
<dbReference type="GO" id="GO:0009253">
    <property type="term" value="P:peptidoglycan catabolic process"/>
    <property type="evidence" value="ECO:0007669"/>
    <property type="project" value="InterPro"/>
</dbReference>
<dbReference type="SUPFAM" id="SSF53187">
    <property type="entry name" value="Zn-dependent exopeptidases"/>
    <property type="match status" value="1"/>
</dbReference>
<dbReference type="AlphaFoldDB" id="A0A117MWN4"/>
<dbReference type="EMBL" id="LMVH01000001">
    <property type="protein sequence ID" value="KUL99825.1"/>
    <property type="molecule type" value="Genomic_DNA"/>
</dbReference>
<dbReference type="Proteomes" id="UP000054800">
    <property type="component" value="Unassembled WGS sequence"/>
</dbReference>
<feature type="domain" description="MurNAc-LAA" evidence="1">
    <location>
        <begin position="6"/>
        <end position="159"/>
    </location>
</feature>
<gene>
    <name evidence="2" type="ORF">RO03_05630</name>
</gene>
<dbReference type="InterPro" id="IPR002508">
    <property type="entry name" value="MurNAc-LAA_cat"/>
</dbReference>
<evidence type="ECO:0000259" key="1">
    <source>
        <dbReference type="Pfam" id="PF01520"/>
    </source>
</evidence>
<organism evidence="2 3">
    <name type="scientific">Fusobacterium nucleatum subsp. nucleatum</name>
    <dbReference type="NCBI Taxonomy" id="76856"/>
    <lineage>
        <taxon>Bacteria</taxon>
        <taxon>Fusobacteriati</taxon>
        <taxon>Fusobacteriota</taxon>
        <taxon>Fusobacteriia</taxon>
        <taxon>Fusobacteriales</taxon>
        <taxon>Fusobacteriaceae</taxon>
        <taxon>Fusobacterium</taxon>
    </lineage>
</organism>
<reference evidence="2 3" key="1">
    <citation type="submission" date="2015-10" db="EMBL/GenBank/DDBJ databases">
        <authorList>
            <person name="Gilbert D.G."/>
        </authorList>
    </citation>
    <scope>NUCLEOTIDE SEQUENCE [LARGE SCALE GENOMIC DNA]</scope>
    <source>
        <strain evidence="2 3">ChDC F311</strain>
    </source>
</reference>
<comment type="caution">
    <text evidence="2">The sequence shown here is derived from an EMBL/GenBank/DDBJ whole genome shotgun (WGS) entry which is preliminary data.</text>
</comment>
<dbReference type="OrthoDB" id="5344211at2"/>
<dbReference type="RefSeq" id="WP_059223065.1">
    <property type="nucleotide sequence ID" value="NZ_LMVH01000001.1"/>
</dbReference>
<dbReference type="Gene3D" id="3.40.630.40">
    <property type="entry name" value="Zn-dependent exopeptidases"/>
    <property type="match status" value="1"/>
</dbReference>